<dbReference type="RefSeq" id="XP_003336349.2">
    <property type="nucleotide sequence ID" value="XM_003336301.2"/>
</dbReference>
<keyword evidence="4" id="KW-0540">Nuclease</keyword>
<comment type="subcellular location">
    <subcellularLocation>
        <location evidence="2">Nucleus</location>
    </subcellularLocation>
</comment>
<dbReference type="Pfam" id="PF13359">
    <property type="entry name" value="DDE_Tnp_4"/>
    <property type="match status" value="1"/>
</dbReference>
<evidence type="ECO:0000313" key="9">
    <source>
        <dbReference type="EMBL" id="EFP91930.2"/>
    </source>
</evidence>
<dbReference type="InterPro" id="IPR027806">
    <property type="entry name" value="HARBI1_dom"/>
</dbReference>
<evidence type="ECO:0000256" key="6">
    <source>
        <dbReference type="ARBA" id="ARBA00022801"/>
    </source>
</evidence>
<name>E3L5V5_PUCGT</name>
<accession>E3L5V5</accession>
<dbReference type="OrthoDB" id="2641813at2759"/>
<dbReference type="PANTHER" id="PTHR22930:SF85">
    <property type="entry name" value="GH03217P-RELATED"/>
    <property type="match status" value="1"/>
</dbReference>
<dbReference type="EMBL" id="DS178354">
    <property type="protein sequence ID" value="EFP91930.2"/>
    <property type="molecule type" value="Genomic_DNA"/>
</dbReference>
<organism evidence="9 10">
    <name type="scientific">Puccinia graminis f. sp. tritici (strain CRL 75-36-700-3 / race SCCL)</name>
    <name type="common">Black stem rust fungus</name>
    <dbReference type="NCBI Taxonomy" id="418459"/>
    <lineage>
        <taxon>Eukaryota</taxon>
        <taxon>Fungi</taxon>
        <taxon>Dikarya</taxon>
        <taxon>Basidiomycota</taxon>
        <taxon>Pucciniomycotina</taxon>
        <taxon>Pucciniomycetes</taxon>
        <taxon>Pucciniales</taxon>
        <taxon>Pucciniaceae</taxon>
        <taxon>Puccinia</taxon>
    </lineage>
</organism>
<dbReference type="PANTHER" id="PTHR22930">
    <property type="match status" value="1"/>
</dbReference>
<dbReference type="STRING" id="418459.E3L5V5"/>
<sequence>MVHVRLFSRFAELEIVSKSTTTLVMRQYSERQCLIREILMILLRLEYEETDLMVKRAVGIRPLQLMAELAFPHSQILQTTYNALFSDETEYQDLLQYMLSNRYLEPRGAPKSQGEFDIERLFDMSDNDFRQAARTTKHGFIKVLDTIFDNEVFHCGGHRPQLPIPHQLALTLERLGSNGNGASVGQFSRNLQVARGTVVKVTRRVIEALISMGRVYVQWPDKDRRAEISEVMRMEGFSGCVGFVDGTTIPIFQRPGFDGETFFDRKKRYFMNAQIVCDCDRFITSFISGWPGSCGDSKVYQRMQLHQNPSQFFDQGYEPRAYLSVIRLQQRPDEVVNAYL</sequence>
<comment type="similarity">
    <text evidence="3">Belongs to the HARBI1 family.</text>
</comment>
<proteinExistence type="inferred from homology"/>
<evidence type="ECO:0000256" key="2">
    <source>
        <dbReference type="ARBA" id="ARBA00004123"/>
    </source>
</evidence>
<keyword evidence="6" id="KW-0378">Hydrolase</keyword>
<dbReference type="Proteomes" id="UP000008783">
    <property type="component" value="Unassembled WGS sequence"/>
</dbReference>
<dbReference type="InParanoid" id="E3L5V5"/>
<dbReference type="GO" id="GO:0016787">
    <property type="term" value="F:hydrolase activity"/>
    <property type="evidence" value="ECO:0007669"/>
    <property type="project" value="UniProtKB-KW"/>
</dbReference>
<protein>
    <recommendedName>
        <fullName evidence="8">DDE Tnp4 domain-containing protein</fullName>
    </recommendedName>
</protein>
<dbReference type="GeneID" id="10531879"/>
<keyword evidence="10" id="KW-1185">Reference proteome</keyword>
<dbReference type="HOGENOM" id="CLU_018552_2_0_1"/>
<dbReference type="InterPro" id="IPR045249">
    <property type="entry name" value="HARBI1-like"/>
</dbReference>
<gene>
    <name evidence="9" type="ORF">PGTG_17957</name>
</gene>
<evidence type="ECO:0000313" key="10">
    <source>
        <dbReference type="Proteomes" id="UP000008783"/>
    </source>
</evidence>
<evidence type="ECO:0000259" key="8">
    <source>
        <dbReference type="Pfam" id="PF13359"/>
    </source>
</evidence>
<evidence type="ECO:0000256" key="7">
    <source>
        <dbReference type="ARBA" id="ARBA00023242"/>
    </source>
</evidence>
<evidence type="ECO:0000256" key="1">
    <source>
        <dbReference type="ARBA" id="ARBA00001968"/>
    </source>
</evidence>
<evidence type="ECO:0000256" key="4">
    <source>
        <dbReference type="ARBA" id="ARBA00022722"/>
    </source>
</evidence>
<reference key="1">
    <citation type="submission" date="2007-01" db="EMBL/GenBank/DDBJ databases">
        <title>The Genome Sequence of Puccinia graminis f. sp. tritici Strain CRL 75-36-700-3.</title>
        <authorList>
            <consortium name="The Broad Institute Genome Sequencing Platform"/>
            <person name="Birren B."/>
            <person name="Lander E."/>
            <person name="Galagan J."/>
            <person name="Nusbaum C."/>
            <person name="Devon K."/>
            <person name="Cuomo C."/>
            <person name="Jaffe D."/>
            <person name="Butler J."/>
            <person name="Alvarez P."/>
            <person name="Gnerre S."/>
            <person name="Grabherr M."/>
            <person name="Mauceli E."/>
            <person name="Brockman W."/>
            <person name="Young S."/>
            <person name="LaButti K."/>
            <person name="Sykes S."/>
            <person name="DeCaprio D."/>
            <person name="Crawford M."/>
            <person name="Koehrsen M."/>
            <person name="Engels R."/>
            <person name="Montgomery P."/>
            <person name="Pearson M."/>
            <person name="Howarth C."/>
            <person name="Larson L."/>
            <person name="White J."/>
            <person name="Zeng Q."/>
            <person name="Kodira C."/>
            <person name="Yandava C."/>
            <person name="Alvarado L."/>
            <person name="O'Leary S."/>
            <person name="Szabo L."/>
            <person name="Dean R."/>
            <person name="Schein J."/>
        </authorList>
    </citation>
    <scope>NUCLEOTIDE SEQUENCE</scope>
    <source>
        <strain>CRL 75-36-700-3</strain>
    </source>
</reference>
<dbReference type="VEuPathDB" id="FungiDB:PGTG_17957"/>
<dbReference type="GO" id="GO:0046872">
    <property type="term" value="F:metal ion binding"/>
    <property type="evidence" value="ECO:0007669"/>
    <property type="project" value="UniProtKB-KW"/>
</dbReference>
<reference evidence="10" key="2">
    <citation type="journal article" date="2011" name="Proc. Natl. Acad. Sci. U.S.A.">
        <title>Obligate biotrophy features unraveled by the genomic analysis of rust fungi.</title>
        <authorList>
            <person name="Duplessis S."/>
            <person name="Cuomo C.A."/>
            <person name="Lin Y.-C."/>
            <person name="Aerts A."/>
            <person name="Tisserant E."/>
            <person name="Veneault-Fourrey C."/>
            <person name="Joly D.L."/>
            <person name="Hacquard S."/>
            <person name="Amselem J."/>
            <person name="Cantarel B.L."/>
            <person name="Chiu R."/>
            <person name="Coutinho P.M."/>
            <person name="Feau N."/>
            <person name="Field M."/>
            <person name="Frey P."/>
            <person name="Gelhaye E."/>
            <person name="Goldberg J."/>
            <person name="Grabherr M.G."/>
            <person name="Kodira C.D."/>
            <person name="Kohler A."/>
            <person name="Kuees U."/>
            <person name="Lindquist E.A."/>
            <person name="Lucas S.M."/>
            <person name="Mago R."/>
            <person name="Mauceli E."/>
            <person name="Morin E."/>
            <person name="Murat C."/>
            <person name="Pangilinan J.L."/>
            <person name="Park R."/>
            <person name="Pearson M."/>
            <person name="Quesneville H."/>
            <person name="Rouhier N."/>
            <person name="Sakthikumar S."/>
            <person name="Salamov A.A."/>
            <person name="Schmutz J."/>
            <person name="Selles B."/>
            <person name="Shapiro H."/>
            <person name="Tanguay P."/>
            <person name="Tuskan G.A."/>
            <person name="Henrissat B."/>
            <person name="Van de Peer Y."/>
            <person name="Rouze P."/>
            <person name="Ellis J.G."/>
            <person name="Dodds P.N."/>
            <person name="Schein J.E."/>
            <person name="Zhong S."/>
            <person name="Hamelin R.C."/>
            <person name="Grigoriev I.V."/>
            <person name="Szabo L.J."/>
            <person name="Martin F."/>
        </authorList>
    </citation>
    <scope>NUCLEOTIDE SEQUENCE [LARGE SCALE GENOMIC DNA]</scope>
    <source>
        <strain evidence="10">CRL 75-36-700-3 / race SCCL</strain>
    </source>
</reference>
<evidence type="ECO:0000256" key="5">
    <source>
        <dbReference type="ARBA" id="ARBA00022723"/>
    </source>
</evidence>
<keyword evidence="7" id="KW-0539">Nucleus</keyword>
<dbReference type="GO" id="GO:0004518">
    <property type="term" value="F:nuclease activity"/>
    <property type="evidence" value="ECO:0007669"/>
    <property type="project" value="UniProtKB-KW"/>
</dbReference>
<dbReference type="KEGG" id="pgr:PGTG_17957"/>
<dbReference type="GO" id="GO:0005634">
    <property type="term" value="C:nucleus"/>
    <property type="evidence" value="ECO:0007669"/>
    <property type="project" value="UniProtKB-SubCell"/>
</dbReference>
<dbReference type="AlphaFoldDB" id="E3L5V5"/>
<evidence type="ECO:0000256" key="3">
    <source>
        <dbReference type="ARBA" id="ARBA00006958"/>
    </source>
</evidence>
<comment type="cofactor">
    <cofactor evidence="1">
        <name>a divalent metal cation</name>
        <dbReference type="ChEBI" id="CHEBI:60240"/>
    </cofactor>
</comment>
<feature type="domain" description="DDE Tnp4" evidence="8">
    <location>
        <begin position="244"/>
        <end position="317"/>
    </location>
</feature>
<keyword evidence="5" id="KW-0479">Metal-binding</keyword>